<sequence length="41" mass="4668">MVKTTISYNEISVYQCHDKVSVTQNLGKQCPIQNISFYCAI</sequence>
<organism evidence="1">
    <name type="scientific">Rhizophora mucronata</name>
    <name type="common">Asiatic mangrove</name>
    <dbReference type="NCBI Taxonomy" id="61149"/>
    <lineage>
        <taxon>Eukaryota</taxon>
        <taxon>Viridiplantae</taxon>
        <taxon>Streptophyta</taxon>
        <taxon>Embryophyta</taxon>
        <taxon>Tracheophyta</taxon>
        <taxon>Spermatophyta</taxon>
        <taxon>Magnoliopsida</taxon>
        <taxon>eudicotyledons</taxon>
        <taxon>Gunneridae</taxon>
        <taxon>Pentapetalae</taxon>
        <taxon>rosids</taxon>
        <taxon>fabids</taxon>
        <taxon>Malpighiales</taxon>
        <taxon>Rhizophoraceae</taxon>
        <taxon>Rhizophora</taxon>
    </lineage>
</organism>
<name>A0A2P2NT00_RHIMU</name>
<dbReference type="AlphaFoldDB" id="A0A2P2NT00"/>
<proteinExistence type="predicted"/>
<evidence type="ECO:0000313" key="1">
    <source>
        <dbReference type="EMBL" id="MBX45511.1"/>
    </source>
</evidence>
<protein>
    <submittedName>
        <fullName evidence="1">Uncharacterized protein</fullName>
    </submittedName>
</protein>
<reference evidence="1" key="1">
    <citation type="submission" date="2018-02" db="EMBL/GenBank/DDBJ databases">
        <title>Rhizophora mucronata_Transcriptome.</title>
        <authorList>
            <person name="Meera S.P."/>
            <person name="Sreeshan A."/>
            <person name="Augustine A."/>
        </authorList>
    </citation>
    <scope>NUCLEOTIDE SEQUENCE</scope>
    <source>
        <tissue evidence="1">Leaf</tissue>
    </source>
</reference>
<accession>A0A2P2NT00</accession>
<dbReference type="EMBL" id="GGEC01065027">
    <property type="protein sequence ID" value="MBX45511.1"/>
    <property type="molecule type" value="Transcribed_RNA"/>
</dbReference>